<feature type="transmembrane region" description="Helical" evidence="1">
    <location>
        <begin position="110"/>
        <end position="131"/>
    </location>
</feature>
<evidence type="ECO:0000313" key="2">
    <source>
        <dbReference type="EMBL" id="KAH0869037.1"/>
    </source>
</evidence>
<keyword evidence="1" id="KW-1133">Transmembrane helix</keyword>
<keyword evidence="1" id="KW-0812">Transmembrane</keyword>
<evidence type="ECO:0000256" key="1">
    <source>
        <dbReference type="SAM" id="Phobius"/>
    </source>
</evidence>
<organism evidence="2 3">
    <name type="scientific">Brassica napus</name>
    <name type="common">Rape</name>
    <dbReference type="NCBI Taxonomy" id="3708"/>
    <lineage>
        <taxon>Eukaryota</taxon>
        <taxon>Viridiplantae</taxon>
        <taxon>Streptophyta</taxon>
        <taxon>Embryophyta</taxon>
        <taxon>Tracheophyta</taxon>
        <taxon>Spermatophyta</taxon>
        <taxon>Magnoliopsida</taxon>
        <taxon>eudicotyledons</taxon>
        <taxon>Gunneridae</taxon>
        <taxon>Pentapetalae</taxon>
        <taxon>rosids</taxon>
        <taxon>malvids</taxon>
        <taxon>Brassicales</taxon>
        <taxon>Brassicaceae</taxon>
        <taxon>Brassiceae</taxon>
        <taxon>Brassica</taxon>
    </lineage>
</organism>
<comment type="caution">
    <text evidence="2">The sequence shown here is derived from an EMBL/GenBank/DDBJ whole genome shotgun (WGS) entry which is preliminary data.</text>
</comment>
<dbReference type="Proteomes" id="UP000824890">
    <property type="component" value="Unassembled WGS sequence"/>
</dbReference>
<name>A0ABQ7YN59_BRANA</name>
<gene>
    <name evidence="2" type="ORF">HID58_076059</name>
</gene>
<feature type="non-terminal residue" evidence="2">
    <location>
        <position position="1"/>
    </location>
</feature>
<accession>A0ABQ7YN59</accession>
<feature type="transmembrane region" description="Helical" evidence="1">
    <location>
        <begin position="53"/>
        <end position="72"/>
    </location>
</feature>
<evidence type="ECO:0000313" key="3">
    <source>
        <dbReference type="Proteomes" id="UP000824890"/>
    </source>
</evidence>
<protein>
    <submittedName>
        <fullName evidence="2">Uncharacterized protein</fullName>
    </submittedName>
</protein>
<dbReference type="EMBL" id="JAGKQM010000017">
    <property type="protein sequence ID" value="KAH0869037.1"/>
    <property type="molecule type" value="Genomic_DNA"/>
</dbReference>
<reference evidence="2 3" key="1">
    <citation type="submission" date="2021-05" db="EMBL/GenBank/DDBJ databases">
        <title>Genome Assembly of Synthetic Allotetraploid Brassica napus Reveals Homoeologous Exchanges between Subgenomes.</title>
        <authorList>
            <person name="Davis J.T."/>
        </authorList>
    </citation>
    <scope>NUCLEOTIDE SEQUENCE [LARGE SCALE GENOMIC DNA]</scope>
    <source>
        <strain evidence="3">cv. Da-Ae</strain>
        <tissue evidence="2">Seedling</tissue>
    </source>
</reference>
<keyword evidence="1" id="KW-0472">Membrane</keyword>
<keyword evidence="3" id="KW-1185">Reference proteome</keyword>
<sequence length="133" mass="14808">ELHPLGLGQSLVVFDVVFPVVGLPSLVSARLGFQDLVFGDLTYMLSFIARRQFHGLLILFRLPILLCSLISLQLSSLLASLVTLPFAMFANPCLDSDFLCMVVSGVKIRLWFLGPYLPFSLFKFVYLVSLLPL</sequence>
<feature type="non-terminal residue" evidence="2">
    <location>
        <position position="133"/>
    </location>
</feature>
<proteinExistence type="predicted"/>
<feature type="transmembrane region" description="Helical" evidence="1">
    <location>
        <begin position="12"/>
        <end position="33"/>
    </location>
</feature>